<name>A0A3M7RPK7_BRAPC</name>
<dbReference type="EMBL" id="REGN01002926">
    <property type="protein sequence ID" value="RNA25472.1"/>
    <property type="molecule type" value="Genomic_DNA"/>
</dbReference>
<sequence length="76" mass="9005">MLSFSFKKLFYHNSPENLKDIIIIDDSRNLSYNLRNSANLNEPMAKTKSVRDQILQKNKHSVRNYQIRIFKTSTDD</sequence>
<protein>
    <submittedName>
        <fullName evidence="1">Uncharacterized protein</fullName>
    </submittedName>
</protein>
<proteinExistence type="predicted"/>
<dbReference type="Proteomes" id="UP000276133">
    <property type="component" value="Unassembled WGS sequence"/>
</dbReference>
<evidence type="ECO:0000313" key="2">
    <source>
        <dbReference type="Proteomes" id="UP000276133"/>
    </source>
</evidence>
<organism evidence="1 2">
    <name type="scientific">Brachionus plicatilis</name>
    <name type="common">Marine rotifer</name>
    <name type="synonym">Brachionus muelleri</name>
    <dbReference type="NCBI Taxonomy" id="10195"/>
    <lineage>
        <taxon>Eukaryota</taxon>
        <taxon>Metazoa</taxon>
        <taxon>Spiralia</taxon>
        <taxon>Gnathifera</taxon>
        <taxon>Rotifera</taxon>
        <taxon>Eurotatoria</taxon>
        <taxon>Monogononta</taxon>
        <taxon>Pseudotrocha</taxon>
        <taxon>Ploima</taxon>
        <taxon>Brachionidae</taxon>
        <taxon>Brachionus</taxon>
    </lineage>
</organism>
<accession>A0A3M7RPK7</accession>
<dbReference type="AlphaFoldDB" id="A0A3M7RPK7"/>
<reference evidence="1 2" key="1">
    <citation type="journal article" date="2018" name="Sci. Rep.">
        <title>Genomic signatures of local adaptation to the degree of environmental predictability in rotifers.</title>
        <authorList>
            <person name="Franch-Gras L."/>
            <person name="Hahn C."/>
            <person name="Garcia-Roger E.M."/>
            <person name="Carmona M.J."/>
            <person name="Serra M."/>
            <person name="Gomez A."/>
        </authorList>
    </citation>
    <scope>NUCLEOTIDE SEQUENCE [LARGE SCALE GENOMIC DNA]</scope>
    <source>
        <strain evidence="1">HYR1</strain>
    </source>
</reference>
<evidence type="ECO:0000313" key="1">
    <source>
        <dbReference type="EMBL" id="RNA25472.1"/>
    </source>
</evidence>
<comment type="caution">
    <text evidence="1">The sequence shown here is derived from an EMBL/GenBank/DDBJ whole genome shotgun (WGS) entry which is preliminary data.</text>
</comment>
<gene>
    <name evidence="1" type="ORF">BpHYR1_034511</name>
</gene>
<keyword evidence="2" id="KW-1185">Reference proteome</keyword>